<organism evidence="1 2">
    <name type="scientific">Perigonia lusca single nucleopolyhedrovirus</name>
    <dbReference type="NCBI Taxonomy" id="1675865"/>
    <lineage>
        <taxon>Viruses</taxon>
        <taxon>Viruses incertae sedis</taxon>
        <taxon>Naldaviricetes</taxon>
        <taxon>Lefavirales</taxon>
        <taxon>Baculoviridae</taxon>
        <taxon>Alphabaculovirus</taxon>
        <taxon>Alphabaculovirus peluscae</taxon>
        <taxon>Perigonia lusca nucleopolyhedrovirus</taxon>
    </lineage>
</organism>
<evidence type="ECO:0000313" key="1">
    <source>
        <dbReference type="EMBL" id="AKN80589.1"/>
    </source>
</evidence>
<gene>
    <name evidence="1" type="primary">PeluOrf-89</name>
</gene>
<sequence length="56" mass="6346">MNCVVCLLLIYAGTPLCVGICMCELISTQIVILKYTYKYFLRLLSELVVVAELPFK</sequence>
<proteinExistence type="predicted"/>
<dbReference type="GeneID" id="26040092"/>
<dbReference type="RefSeq" id="YP_009165689.1">
    <property type="nucleotide sequence ID" value="NC_027923.1"/>
</dbReference>
<dbReference type="EMBL" id="KM596836">
    <property type="protein sequence ID" value="AKN80589.1"/>
    <property type="molecule type" value="Genomic_DNA"/>
</dbReference>
<name>A0A0M3N042_9ABAC</name>
<reference evidence="1 2" key="1">
    <citation type="journal article" date="2016" name="Sci. Rep.">
        <title>Genome sequence of Perigonia lusca single nucleopolyhedrovirus: insights into the evolution of a nucleotide metabolism enzyme in the family Baculoviridae.</title>
        <authorList>
            <person name="Ardisson-Araujo D.M."/>
            <person name="Lima R.N."/>
            <person name="Melo F.L."/>
            <person name="Clem R.J."/>
            <person name="Huang N."/>
            <person name="Bao S.N."/>
            <person name="Sosa-Gomez D.R."/>
            <person name="Ribeiro B.M."/>
        </authorList>
    </citation>
    <scope>NUCLEOTIDE SEQUENCE [LARGE SCALE GENOMIC DNA]</scope>
</reference>
<accession>A0A0M3N042</accession>
<dbReference type="KEGG" id="vg:26040092"/>
<evidence type="ECO:0000313" key="2">
    <source>
        <dbReference type="Proteomes" id="UP000204667"/>
    </source>
</evidence>
<keyword evidence="2" id="KW-1185">Reference proteome</keyword>
<dbReference type="Proteomes" id="UP000204667">
    <property type="component" value="Segment"/>
</dbReference>
<protein>
    <submittedName>
        <fullName evidence="1">Uncharacterized protein</fullName>
    </submittedName>
</protein>